<evidence type="ECO:0008006" key="6">
    <source>
        <dbReference type="Google" id="ProtNLM"/>
    </source>
</evidence>
<dbReference type="Pfam" id="PF11357">
    <property type="entry name" value="Spy1"/>
    <property type="match status" value="1"/>
</dbReference>
<dbReference type="AlphaFoldDB" id="A0AAE1A8S1"/>
<evidence type="ECO:0000313" key="4">
    <source>
        <dbReference type="EMBL" id="KAK3783413.1"/>
    </source>
</evidence>
<dbReference type="InterPro" id="IPR052316">
    <property type="entry name" value="Speedy-Ringo_regulator"/>
</dbReference>
<keyword evidence="5" id="KW-1185">Reference proteome</keyword>
<proteinExistence type="inferred from homology"/>
<dbReference type="GO" id="GO:0019901">
    <property type="term" value="F:protein kinase binding"/>
    <property type="evidence" value="ECO:0007669"/>
    <property type="project" value="InterPro"/>
</dbReference>
<dbReference type="Proteomes" id="UP001283361">
    <property type="component" value="Unassembled WGS sequence"/>
</dbReference>
<organism evidence="4 5">
    <name type="scientific">Elysia crispata</name>
    <name type="common">lettuce slug</name>
    <dbReference type="NCBI Taxonomy" id="231223"/>
    <lineage>
        <taxon>Eukaryota</taxon>
        <taxon>Metazoa</taxon>
        <taxon>Spiralia</taxon>
        <taxon>Lophotrochozoa</taxon>
        <taxon>Mollusca</taxon>
        <taxon>Gastropoda</taxon>
        <taxon>Heterobranchia</taxon>
        <taxon>Euthyneura</taxon>
        <taxon>Panpulmonata</taxon>
        <taxon>Sacoglossa</taxon>
        <taxon>Placobranchoidea</taxon>
        <taxon>Plakobranchidae</taxon>
        <taxon>Elysia</taxon>
    </lineage>
</organism>
<sequence length="281" mass="33090">MDGVLQSPRCGPGHVNQEFLRHYGHYLKFLAHYREAFPRLILRELLAYQKQLSWSLSQVVKSPSPSLSEEMRGFFKLTDDIVVHAFLRNDSCMRLADKYLLAMVFVYFKRASLTLSEYTRLNFFIALYLAHDVEEDEEEIKYEIFPWILGENWRRKFSGFLKMRDVFLKRIDYMALVSRRCCHEIMDIEPLHIIWKRERPFHHGGAIRSYMKDESDDFPRGPLGTPRKCAECGSNDSQYDSASSADTFWYISSQESSQDNTEIKDDLHGKENDDIWPSVEE</sequence>
<evidence type="ECO:0000256" key="3">
    <source>
        <dbReference type="SAM" id="MobiDB-lite"/>
    </source>
</evidence>
<dbReference type="PANTHER" id="PTHR31545">
    <property type="entry name" value="SEEDY PROTEIN A/C FAMILY MEMBER"/>
    <property type="match status" value="1"/>
</dbReference>
<feature type="region of interest" description="Disordered" evidence="3">
    <location>
        <begin position="253"/>
        <end position="281"/>
    </location>
</feature>
<dbReference type="PANTHER" id="PTHR31545:SF5">
    <property type="entry name" value="SPEEDY PROTEIN A"/>
    <property type="match status" value="1"/>
</dbReference>
<name>A0AAE1A8S1_9GAST</name>
<reference evidence="4" key="1">
    <citation type="journal article" date="2023" name="G3 (Bethesda)">
        <title>A reference genome for the long-term kleptoplast-retaining sea slug Elysia crispata morphotype clarki.</title>
        <authorList>
            <person name="Eastman K.E."/>
            <person name="Pendleton A.L."/>
            <person name="Shaikh M.A."/>
            <person name="Suttiyut T."/>
            <person name="Ogas R."/>
            <person name="Tomko P."/>
            <person name="Gavelis G."/>
            <person name="Widhalm J.R."/>
            <person name="Wisecaver J.H."/>
        </authorList>
    </citation>
    <scope>NUCLEOTIDE SEQUENCE</scope>
    <source>
        <strain evidence="4">ECLA1</strain>
    </source>
</reference>
<gene>
    <name evidence="4" type="ORF">RRG08_033674</name>
</gene>
<comment type="caution">
    <text evidence="4">The sequence shown here is derived from an EMBL/GenBank/DDBJ whole genome shotgun (WGS) entry which is preliminary data.</text>
</comment>
<comment type="similarity">
    <text evidence="1">Belongs to the Speedy/Ringo family.</text>
</comment>
<evidence type="ECO:0000256" key="1">
    <source>
        <dbReference type="ARBA" id="ARBA00010932"/>
    </source>
</evidence>
<dbReference type="InterPro" id="IPR020984">
    <property type="entry name" value="Speedy"/>
</dbReference>
<evidence type="ECO:0000256" key="2">
    <source>
        <dbReference type="ARBA" id="ARBA00023306"/>
    </source>
</evidence>
<accession>A0AAE1A8S1</accession>
<dbReference type="EMBL" id="JAWDGP010002410">
    <property type="protein sequence ID" value="KAK3783413.1"/>
    <property type="molecule type" value="Genomic_DNA"/>
</dbReference>
<feature type="compositionally biased region" description="Basic and acidic residues" evidence="3">
    <location>
        <begin position="261"/>
        <end position="273"/>
    </location>
</feature>
<evidence type="ECO:0000313" key="5">
    <source>
        <dbReference type="Proteomes" id="UP001283361"/>
    </source>
</evidence>
<feature type="region of interest" description="Disordered" evidence="3">
    <location>
        <begin position="222"/>
        <end position="241"/>
    </location>
</feature>
<keyword evidence="2" id="KW-0131">Cell cycle</keyword>
<protein>
    <recommendedName>
        <fullName evidence="6">Speedy protein</fullName>
    </recommendedName>
</protein>